<keyword evidence="15" id="KW-1185">Reference proteome</keyword>
<evidence type="ECO:0000256" key="4">
    <source>
        <dbReference type="ARBA" id="ARBA00022701"/>
    </source>
</evidence>
<dbReference type="InterPro" id="IPR022164">
    <property type="entry name" value="Kinesin-like"/>
</dbReference>
<dbReference type="Pfam" id="PF12473">
    <property type="entry name" value="DUF3694"/>
    <property type="match status" value="1"/>
</dbReference>
<comment type="subcellular location">
    <subcellularLocation>
        <location evidence="1">Cytoplasm</location>
        <location evidence="1">Cytoskeleton</location>
    </subcellularLocation>
</comment>
<keyword evidence="2" id="KW-0813">Transport</keyword>
<dbReference type="InterPro" id="IPR001752">
    <property type="entry name" value="Kinesin_motor_dom"/>
</dbReference>
<evidence type="ECO:0000256" key="1">
    <source>
        <dbReference type="ARBA" id="ARBA00004245"/>
    </source>
</evidence>
<sequence length="1544" mass="171423">MVGNQTIIDPPEEAAQAASRATERKQLAFTFDKSYWSACDRNDPRYCSQQTLYDDVGKELLDHAFNGFNACIFAYGQTGASIAKSYVVCSMMGYGADKGIIPLTCSELFQRVEEKTARDPNVSFTVEVSYIEIYNEKVRDLLNPKNKGNLKVREHPSLGPYVEDLSKLVAGSYEDMMTLMDEGNKARTVAATNMNETSSRSHAVFTLLLTMKRHDVDTNLDTEKVSRISLVDLAGSERANSTGATGQRLKEGANINKSLTTLGKVISALAMASQSTGKGKKKADEFVPYRDSVLTWLLKDSIGGNSKTAMIAAISPADYDETLSTLRYADQAKKIKNKAVVNEDPNARLIRELKEELDLLRARVSGASSEEVYDPKVPPSMQKVAIPQKDGTIKTITKAELVEQLESSEKLMQSLNETWEEKLERTQEVHKERESALEELGITIEKNLVGVHTPKKTPHLVNLNEDPLMSECLIYQIKPGRTVVGRLDGEKPAAIRLSGSSILEEHCIFDNMDGKVTLAACENSVTFLNGKQLAVGEPRRLRSGYRIILGDHHVFRFNNPDEVRKQRDRAAKSHLSVSISAADLAAATEGQGSPATRPDSPVSHASAADADWTYAQREAALAQLQGLDPTLDNLPDEDLNKLFERITKVKSMRDHGSVKAGGTLRPESSLSQLDDVWSEAGGRPFSSDVLTDDTSIDNGGGGLEMSQSLKDMQGELEAQRVEFESRLQAIHESTEAEDLKVEKQHMEQQLKIVQSQMKRMYEMRARGTADLDFVPFEPVIFSARELRLIRKVLDRWRSHRSFSMAEIVLQQAVLIKEANVLSKELGKDVSYNFTVAAGGSLANPKSSLDGIAGLDEFGDVADPVLAAATQPSVGVKILDKEHGAIYVWSMDRMQQQVQRMRNLTTFIDRPTYSQHFSSDEPFFDVPAPEYSFIGNALLSLAPLIRKLSSTSTVPIFCRYTAEAIGSCRVDIKLANFPPPKANGVNGSTPSSTRSSSPLPGSLPSGTKLAFLLTVDNVRGLSSHDFSSLHIQTRLSSFVGPTVKAEEVYASAAVDLDRAALSDLKFRRNFTIIVSNKIANYMREGYAAVEFFADVKPTYIERMERWDEMRESRGLPLPTPPTQSNLPVMRRSENDFVVEQNHDVVAWLTVSEMGADGQYQPVPVVSAGALDPGSFTLHQGLQRRLSLTLTSNSGKQLPWTSVTRLKVGHVRLLDPKGRVHESASKDLYELKFAKQQSVEFKPDGTGTLTLDAVWDSSVHDTPLLNKVTASNQRVLLQVSWYLDVDTCAEPVHFSMDMAITMQSRDARPPSKFLSVFGSTKLLSKTSAFFNLKLTPPLTRSPKDLWRLDTSEKYVRGEEILAAWRPRGISVVEDYVKLVATERRAADVRAITAILGTMTLRGPQENVWRDDEKLISKTLGLWQRRNGHCGEVRLRLSPADVKLVGQSRIMARRYAMERCAYSFVLTLCCSDGATKKGHLMILLDATENVWEKRWFVLRRPYLHMYARSNELDEVGVISLAGAKVEYDPTMDDLFGVRMLPLASVRD</sequence>
<organism evidence="14 15">
    <name type="scientific">Exidia glandulosa HHB12029</name>
    <dbReference type="NCBI Taxonomy" id="1314781"/>
    <lineage>
        <taxon>Eukaryota</taxon>
        <taxon>Fungi</taxon>
        <taxon>Dikarya</taxon>
        <taxon>Basidiomycota</taxon>
        <taxon>Agaricomycotina</taxon>
        <taxon>Agaricomycetes</taxon>
        <taxon>Auriculariales</taxon>
        <taxon>Exidiaceae</taxon>
        <taxon>Exidia</taxon>
    </lineage>
</organism>
<evidence type="ECO:0000256" key="2">
    <source>
        <dbReference type="ARBA" id="ARBA00022448"/>
    </source>
</evidence>
<keyword evidence="5" id="KW-0547">Nucleotide-binding</keyword>
<feature type="region of interest" description="Disordered" evidence="11">
    <location>
        <begin position="586"/>
        <end position="607"/>
    </location>
</feature>
<dbReference type="OrthoDB" id="3176171at2759"/>
<dbReference type="PROSITE" id="PS00411">
    <property type="entry name" value="KINESIN_MOTOR_1"/>
    <property type="match status" value="1"/>
</dbReference>
<dbReference type="Pfam" id="PF16183">
    <property type="entry name" value="Kinesin_assoc"/>
    <property type="match status" value="1"/>
</dbReference>
<feature type="compositionally biased region" description="Low complexity" evidence="11">
    <location>
        <begin position="986"/>
        <end position="1001"/>
    </location>
</feature>
<dbReference type="GO" id="GO:0047496">
    <property type="term" value="P:vesicle transport along microtubule"/>
    <property type="evidence" value="ECO:0007669"/>
    <property type="project" value="UniProtKB-ARBA"/>
</dbReference>
<dbReference type="PROSITE" id="PS50067">
    <property type="entry name" value="KINESIN_MOTOR_2"/>
    <property type="match status" value="1"/>
</dbReference>
<dbReference type="Pfam" id="PF00225">
    <property type="entry name" value="Kinesin"/>
    <property type="match status" value="1"/>
</dbReference>
<keyword evidence="4" id="KW-0493">Microtubule</keyword>
<feature type="domain" description="PH" evidence="12">
    <location>
        <begin position="1470"/>
        <end position="1544"/>
    </location>
</feature>
<evidence type="ECO:0000256" key="6">
    <source>
        <dbReference type="ARBA" id="ARBA00022840"/>
    </source>
</evidence>
<name>A0A166NCM1_EXIGL</name>
<protein>
    <submittedName>
        <fullName evidence="14">Kinesin-like protein</fullName>
    </submittedName>
</protein>
<dbReference type="SUPFAM" id="SSF50729">
    <property type="entry name" value="PH domain-like"/>
    <property type="match status" value="1"/>
</dbReference>
<dbReference type="Pfam" id="PF12423">
    <property type="entry name" value="KIF1B"/>
    <property type="match status" value="1"/>
</dbReference>
<dbReference type="Gene3D" id="2.30.29.30">
    <property type="entry name" value="Pleckstrin-homology domain (PH domain)/Phosphotyrosine-binding domain (PTB)"/>
    <property type="match status" value="1"/>
</dbReference>
<dbReference type="InParanoid" id="A0A166NCM1"/>
<evidence type="ECO:0000259" key="13">
    <source>
        <dbReference type="PROSITE" id="PS50067"/>
    </source>
</evidence>
<comment type="similarity">
    <text evidence="10">Belongs to the TRAFAC class myosin-kinesin ATPase superfamily. Kinesin family.</text>
</comment>
<proteinExistence type="inferred from homology"/>
<dbReference type="InterPro" id="IPR000253">
    <property type="entry name" value="FHA_dom"/>
</dbReference>
<evidence type="ECO:0000256" key="5">
    <source>
        <dbReference type="ARBA" id="ARBA00022741"/>
    </source>
</evidence>
<dbReference type="Gene3D" id="6.10.250.2520">
    <property type="match status" value="1"/>
</dbReference>
<dbReference type="CDD" id="cd22705">
    <property type="entry name" value="FHA_KIF1"/>
    <property type="match status" value="1"/>
</dbReference>
<dbReference type="Proteomes" id="UP000077266">
    <property type="component" value="Unassembled WGS sequence"/>
</dbReference>
<dbReference type="SUPFAM" id="SSF49879">
    <property type="entry name" value="SMAD/FHA domain"/>
    <property type="match status" value="1"/>
</dbReference>
<dbReference type="GO" id="GO:0005546">
    <property type="term" value="F:phosphatidylinositol-4,5-bisphosphate binding"/>
    <property type="evidence" value="ECO:0007669"/>
    <property type="project" value="UniProtKB-ARBA"/>
</dbReference>
<dbReference type="InterPro" id="IPR008984">
    <property type="entry name" value="SMAD_FHA_dom_sf"/>
</dbReference>
<keyword evidence="9" id="KW-0206">Cytoskeleton</keyword>
<dbReference type="InterPro" id="IPR019821">
    <property type="entry name" value="Kinesin_motor_CS"/>
</dbReference>
<evidence type="ECO:0000256" key="11">
    <source>
        <dbReference type="SAM" id="MobiDB-lite"/>
    </source>
</evidence>
<keyword evidence="6" id="KW-0067">ATP-binding</keyword>
<dbReference type="GO" id="GO:0008017">
    <property type="term" value="F:microtubule binding"/>
    <property type="evidence" value="ECO:0007669"/>
    <property type="project" value="InterPro"/>
</dbReference>
<dbReference type="SMART" id="SM00129">
    <property type="entry name" value="KISc"/>
    <property type="match status" value="1"/>
</dbReference>
<gene>
    <name evidence="14" type="ORF">EXIGLDRAFT_689264</name>
</gene>
<dbReference type="PANTHER" id="PTHR47117">
    <property type="entry name" value="STAR-RELATED LIPID TRANSFER PROTEIN 9"/>
    <property type="match status" value="1"/>
</dbReference>
<feature type="domain" description="Kinesin motor" evidence="13">
    <location>
        <begin position="1"/>
        <end position="335"/>
    </location>
</feature>
<comment type="caution">
    <text evidence="10">Lacks conserved residue(s) required for the propagation of feature annotation.</text>
</comment>
<dbReference type="EMBL" id="KV426700">
    <property type="protein sequence ID" value="KZV79007.1"/>
    <property type="molecule type" value="Genomic_DNA"/>
</dbReference>
<keyword evidence="7" id="KW-0175">Coiled coil</keyword>
<accession>A0A166NCM1</accession>
<dbReference type="Gene3D" id="3.40.850.10">
    <property type="entry name" value="Kinesin motor domain"/>
    <property type="match status" value="1"/>
</dbReference>
<dbReference type="STRING" id="1314781.A0A166NCM1"/>
<evidence type="ECO:0000259" key="12">
    <source>
        <dbReference type="PROSITE" id="PS50003"/>
    </source>
</evidence>
<evidence type="ECO:0000313" key="14">
    <source>
        <dbReference type="EMBL" id="KZV79007.1"/>
    </source>
</evidence>
<dbReference type="InterPro" id="IPR036961">
    <property type="entry name" value="Kinesin_motor_dom_sf"/>
</dbReference>
<dbReference type="InterPro" id="IPR022140">
    <property type="entry name" value="Kinesin-like_KIF1-typ"/>
</dbReference>
<dbReference type="InterPro" id="IPR001849">
    <property type="entry name" value="PH_domain"/>
</dbReference>
<dbReference type="GO" id="GO:0008574">
    <property type="term" value="F:plus-end-directed microtubule motor activity"/>
    <property type="evidence" value="ECO:0007669"/>
    <property type="project" value="UniProtKB-ARBA"/>
</dbReference>
<dbReference type="InterPro" id="IPR011993">
    <property type="entry name" value="PH-like_dom_sf"/>
</dbReference>
<evidence type="ECO:0000313" key="15">
    <source>
        <dbReference type="Proteomes" id="UP000077266"/>
    </source>
</evidence>
<reference evidence="14 15" key="1">
    <citation type="journal article" date="2016" name="Mol. Biol. Evol.">
        <title>Comparative Genomics of Early-Diverging Mushroom-Forming Fungi Provides Insights into the Origins of Lignocellulose Decay Capabilities.</title>
        <authorList>
            <person name="Nagy L.G."/>
            <person name="Riley R."/>
            <person name="Tritt A."/>
            <person name="Adam C."/>
            <person name="Daum C."/>
            <person name="Floudas D."/>
            <person name="Sun H."/>
            <person name="Yadav J.S."/>
            <person name="Pangilinan J."/>
            <person name="Larsson K.H."/>
            <person name="Matsuura K."/>
            <person name="Barry K."/>
            <person name="Labutti K."/>
            <person name="Kuo R."/>
            <person name="Ohm R.A."/>
            <person name="Bhattacharya S.S."/>
            <person name="Shirouzu T."/>
            <person name="Yoshinaga Y."/>
            <person name="Martin F.M."/>
            <person name="Grigoriev I.V."/>
            <person name="Hibbett D.S."/>
        </authorList>
    </citation>
    <scope>NUCLEOTIDE SEQUENCE [LARGE SCALE GENOMIC DNA]</scope>
    <source>
        <strain evidence="14 15">HHB12029</strain>
    </source>
</reference>
<dbReference type="FunFam" id="2.60.200.20:FF:000001">
    <property type="entry name" value="Kinesin family member 1B"/>
    <property type="match status" value="1"/>
</dbReference>
<dbReference type="Gene3D" id="2.60.200.20">
    <property type="match status" value="1"/>
</dbReference>
<dbReference type="FunFam" id="3.40.850.10:FF:000047">
    <property type="entry name" value="Kinesin family protein"/>
    <property type="match status" value="1"/>
</dbReference>
<evidence type="ECO:0000256" key="9">
    <source>
        <dbReference type="ARBA" id="ARBA00023212"/>
    </source>
</evidence>
<dbReference type="Pfam" id="PF00498">
    <property type="entry name" value="FHA"/>
    <property type="match status" value="1"/>
</dbReference>
<dbReference type="InterPro" id="IPR027417">
    <property type="entry name" value="P-loop_NTPase"/>
</dbReference>
<dbReference type="PROSITE" id="PS50003">
    <property type="entry name" value="PH_DOMAIN"/>
    <property type="match status" value="1"/>
</dbReference>
<dbReference type="PRINTS" id="PR00380">
    <property type="entry name" value="KINESINHEAVY"/>
</dbReference>
<evidence type="ECO:0000256" key="10">
    <source>
        <dbReference type="PROSITE-ProRule" id="PRU00283"/>
    </source>
</evidence>
<dbReference type="GO" id="GO:0005524">
    <property type="term" value="F:ATP binding"/>
    <property type="evidence" value="ECO:0007669"/>
    <property type="project" value="UniProtKB-KW"/>
</dbReference>
<dbReference type="InterPro" id="IPR032405">
    <property type="entry name" value="Kinesin_assoc"/>
</dbReference>
<feature type="region of interest" description="Disordered" evidence="11">
    <location>
        <begin position="980"/>
        <end position="1001"/>
    </location>
</feature>
<dbReference type="SUPFAM" id="SSF52540">
    <property type="entry name" value="P-loop containing nucleoside triphosphate hydrolases"/>
    <property type="match status" value="1"/>
</dbReference>
<dbReference type="CDD" id="cd01365">
    <property type="entry name" value="KISc_KIF1A_KIF1B"/>
    <property type="match status" value="1"/>
</dbReference>
<evidence type="ECO:0000256" key="8">
    <source>
        <dbReference type="ARBA" id="ARBA00023175"/>
    </source>
</evidence>
<keyword evidence="3" id="KW-0963">Cytoplasm</keyword>
<dbReference type="GO" id="GO:0005874">
    <property type="term" value="C:microtubule"/>
    <property type="evidence" value="ECO:0007669"/>
    <property type="project" value="UniProtKB-KW"/>
</dbReference>
<evidence type="ECO:0000256" key="7">
    <source>
        <dbReference type="ARBA" id="ARBA00023054"/>
    </source>
</evidence>
<keyword evidence="8" id="KW-0505">Motor protein</keyword>
<evidence type="ECO:0000256" key="3">
    <source>
        <dbReference type="ARBA" id="ARBA00022490"/>
    </source>
</evidence>